<reference evidence="2" key="2">
    <citation type="submission" date="2020-11" db="EMBL/GenBank/DDBJ databases">
        <authorList>
            <person name="McCartney M.A."/>
            <person name="Auch B."/>
            <person name="Kono T."/>
            <person name="Mallez S."/>
            <person name="Becker A."/>
            <person name="Gohl D.M."/>
            <person name="Silverstein K.A.T."/>
            <person name="Koren S."/>
            <person name="Bechman K.B."/>
            <person name="Herman A."/>
            <person name="Abrahante J.E."/>
            <person name="Garbe J."/>
        </authorList>
    </citation>
    <scope>NUCLEOTIDE SEQUENCE</scope>
    <source>
        <strain evidence="2">Duluth1</strain>
        <tissue evidence="2">Whole animal</tissue>
    </source>
</reference>
<evidence type="ECO:0000256" key="1">
    <source>
        <dbReference type="SAM" id="Coils"/>
    </source>
</evidence>
<gene>
    <name evidence="2" type="ORF">DPMN_095039</name>
</gene>
<dbReference type="EMBL" id="JAIWYP010000003">
    <property type="protein sequence ID" value="KAH3852529.1"/>
    <property type="molecule type" value="Genomic_DNA"/>
</dbReference>
<evidence type="ECO:0000313" key="2">
    <source>
        <dbReference type="EMBL" id="KAH3852529.1"/>
    </source>
</evidence>
<dbReference type="AlphaFoldDB" id="A0A9D4L762"/>
<dbReference type="Gene3D" id="3.30.70.1820">
    <property type="entry name" value="L1 transposable element, RRM domain"/>
    <property type="match status" value="1"/>
</dbReference>
<accession>A0A9D4L762</accession>
<proteinExistence type="predicted"/>
<keyword evidence="1" id="KW-0175">Coiled coil</keyword>
<name>A0A9D4L762_DREPO</name>
<organism evidence="2 3">
    <name type="scientific">Dreissena polymorpha</name>
    <name type="common">Zebra mussel</name>
    <name type="synonym">Mytilus polymorpha</name>
    <dbReference type="NCBI Taxonomy" id="45954"/>
    <lineage>
        <taxon>Eukaryota</taxon>
        <taxon>Metazoa</taxon>
        <taxon>Spiralia</taxon>
        <taxon>Lophotrochozoa</taxon>
        <taxon>Mollusca</taxon>
        <taxon>Bivalvia</taxon>
        <taxon>Autobranchia</taxon>
        <taxon>Heteroconchia</taxon>
        <taxon>Euheterodonta</taxon>
        <taxon>Imparidentia</taxon>
        <taxon>Neoheterodontei</taxon>
        <taxon>Myida</taxon>
        <taxon>Dreissenoidea</taxon>
        <taxon>Dreissenidae</taxon>
        <taxon>Dreissena</taxon>
    </lineage>
</organism>
<protein>
    <submittedName>
        <fullName evidence="2">Uncharacterized protein</fullName>
    </submittedName>
</protein>
<comment type="caution">
    <text evidence="2">The sequence shown here is derived from an EMBL/GenBank/DDBJ whole genome shotgun (WGS) entry which is preliminary data.</text>
</comment>
<sequence>MGTELHEKISTIECENKSLRKTVAELTTKVPSLEDNEDRQNQYIRRHWLRITGFRESPDESTDNIVISMCKSVGATISIDEIDRSHMVGKPKPAADQSDSLRPRDIIIKITNCRARQNSVYEENES</sequence>
<evidence type="ECO:0000313" key="3">
    <source>
        <dbReference type="Proteomes" id="UP000828390"/>
    </source>
</evidence>
<feature type="coiled-coil region" evidence="1">
    <location>
        <begin position="9"/>
        <end position="36"/>
    </location>
</feature>
<dbReference type="Proteomes" id="UP000828390">
    <property type="component" value="Unassembled WGS sequence"/>
</dbReference>
<keyword evidence="3" id="KW-1185">Reference proteome</keyword>
<reference evidence="2" key="1">
    <citation type="journal article" date="2019" name="bioRxiv">
        <title>The Genome of the Zebra Mussel, Dreissena polymorpha: A Resource for Invasive Species Research.</title>
        <authorList>
            <person name="McCartney M.A."/>
            <person name="Auch B."/>
            <person name="Kono T."/>
            <person name="Mallez S."/>
            <person name="Zhang Y."/>
            <person name="Obille A."/>
            <person name="Becker A."/>
            <person name="Abrahante J.E."/>
            <person name="Garbe J."/>
            <person name="Badalamenti J.P."/>
            <person name="Herman A."/>
            <person name="Mangelson H."/>
            <person name="Liachko I."/>
            <person name="Sullivan S."/>
            <person name="Sone E.D."/>
            <person name="Koren S."/>
            <person name="Silverstein K.A.T."/>
            <person name="Beckman K.B."/>
            <person name="Gohl D.M."/>
        </authorList>
    </citation>
    <scope>NUCLEOTIDE SEQUENCE</scope>
    <source>
        <strain evidence="2">Duluth1</strain>
        <tissue evidence="2">Whole animal</tissue>
    </source>
</reference>